<organism evidence="1 2">
    <name type="scientific">Heterodera schachtii</name>
    <name type="common">Sugarbeet cyst nematode worm</name>
    <name type="synonym">Tylenchus schachtii</name>
    <dbReference type="NCBI Taxonomy" id="97005"/>
    <lineage>
        <taxon>Eukaryota</taxon>
        <taxon>Metazoa</taxon>
        <taxon>Ecdysozoa</taxon>
        <taxon>Nematoda</taxon>
        <taxon>Chromadorea</taxon>
        <taxon>Rhabditida</taxon>
        <taxon>Tylenchina</taxon>
        <taxon>Tylenchomorpha</taxon>
        <taxon>Tylenchoidea</taxon>
        <taxon>Heteroderidae</taxon>
        <taxon>Heteroderinae</taxon>
        <taxon>Heterodera</taxon>
    </lineage>
</organism>
<dbReference type="InterPro" id="IPR012337">
    <property type="entry name" value="RNaseH-like_sf"/>
</dbReference>
<dbReference type="AlphaFoldDB" id="A0ABD2J9S2"/>
<keyword evidence="2" id="KW-1185">Reference proteome</keyword>
<dbReference type="Proteomes" id="UP001620645">
    <property type="component" value="Unassembled WGS sequence"/>
</dbReference>
<protein>
    <submittedName>
        <fullName evidence="1">Uncharacterized protein</fullName>
    </submittedName>
</protein>
<comment type="caution">
    <text evidence="1">The sequence shown here is derived from an EMBL/GenBank/DDBJ whole genome shotgun (WGS) entry which is preliminary data.</text>
</comment>
<reference evidence="1 2" key="1">
    <citation type="submission" date="2024-10" db="EMBL/GenBank/DDBJ databases">
        <authorList>
            <person name="Kim D."/>
        </authorList>
    </citation>
    <scope>NUCLEOTIDE SEQUENCE [LARGE SCALE GENOMIC DNA]</scope>
    <source>
        <strain evidence="1">Taebaek</strain>
    </source>
</reference>
<name>A0ABD2J9S2_HETSC</name>
<dbReference type="EMBL" id="JBICCN010000181">
    <property type="protein sequence ID" value="KAL3087361.1"/>
    <property type="molecule type" value="Genomic_DNA"/>
</dbReference>
<proteinExistence type="predicted"/>
<gene>
    <name evidence="1" type="ORF">niasHS_008061</name>
</gene>
<evidence type="ECO:0000313" key="1">
    <source>
        <dbReference type="EMBL" id="KAL3087361.1"/>
    </source>
</evidence>
<evidence type="ECO:0000313" key="2">
    <source>
        <dbReference type="Proteomes" id="UP001620645"/>
    </source>
</evidence>
<accession>A0ABD2J9S2</accession>
<dbReference type="SUPFAM" id="SSF53098">
    <property type="entry name" value="Ribonuclease H-like"/>
    <property type="match status" value="1"/>
</dbReference>
<sequence length="346" mass="40143">MREHQSKIFLRMATLVDPRFKNNPNIFSTNERAQNEVLLLDTVEMLTNPSRRGSESEQPKINSDSPNLLESFIGATQSIDFTDSQTNKIRDEVMLYLQSTLQPLESDPLLFWKENSQFPTIKKLVPKFLCPPPSSVEITAHLYSVIEFLRSNKQIWERMGTKLELSNANVQRIWDVLARQIWPIFATNIRHLSFYTAEYLDNLRRRISPTILTDLNHLNSIDSGLLLPDPICDDGLNATVGQALSKWVHTPTKDGQPKRLHCVHYFDESNLWINNFKELTLWKKSECNWLLKRCPIIVGETAQTIQWKKDENWDDNLNNINFHLWDDINKCIGPLSPLAKEEKADE</sequence>